<dbReference type="GO" id="GO:0003676">
    <property type="term" value="F:nucleic acid binding"/>
    <property type="evidence" value="ECO:0007669"/>
    <property type="project" value="InterPro"/>
</dbReference>
<dbReference type="EMBL" id="BMAO01006677">
    <property type="protein sequence ID" value="GFR10450.1"/>
    <property type="molecule type" value="Genomic_DNA"/>
</dbReference>
<comment type="caution">
    <text evidence="1">The sequence shown here is derived from an EMBL/GenBank/DDBJ whole genome shotgun (WGS) entry which is preliminary data.</text>
</comment>
<gene>
    <name evidence="1" type="primary">AVEN_230239_1</name>
    <name evidence="1" type="ORF">TNCT_388171</name>
</gene>
<protein>
    <submittedName>
        <fullName evidence="1">Uncharacterized protein</fullName>
    </submittedName>
</protein>
<organism evidence="1 2">
    <name type="scientific">Trichonephila clavata</name>
    <name type="common">Joro spider</name>
    <name type="synonym">Nephila clavata</name>
    <dbReference type="NCBI Taxonomy" id="2740835"/>
    <lineage>
        <taxon>Eukaryota</taxon>
        <taxon>Metazoa</taxon>
        <taxon>Ecdysozoa</taxon>
        <taxon>Arthropoda</taxon>
        <taxon>Chelicerata</taxon>
        <taxon>Arachnida</taxon>
        <taxon>Araneae</taxon>
        <taxon>Araneomorphae</taxon>
        <taxon>Entelegynae</taxon>
        <taxon>Araneoidea</taxon>
        <taxon>Nephilidae</taxon>
        <taxon>Trichonephila</taxon>
    </lineage>
</organism>
<dbReference type="AlphaFoldDB" id="A0A8X6LHW6"/>
<dbReference type="Proteomes" id="UP000887116">
    <property type="component" value="Unassembled WGS sequence"/>
</dbReference>
<keyword evidence="2" id="KW-1185">Reference proteome</keyword>
<accession>A0A8X6LHW6</accession>
<dbReference type="InterPro" id="IPR036397">
    <property type="entry name" value="RNaseH_sf"/>
</dbReference>
<dbReference type="OrthoDB" id="6445949at2759"/>
<dbReference type="Gene3D" id="3.30.420.10">
    <property type="entry name" value="Ribonuclease H-like superfamily/Ribonuclease H"/>
    <property type="match status" value="1"/>
</dbReference>
<evidence type="ECO:0000313" key="1">
    <source>
        <dbReference type="EMBL" id="GFR10450.1"/>
    </source>
</evidence>
<reference evidence="1" key="1">
    <citation type="submission" date="2020-07" db="EMBL/GenBank/DDBJ databases">
        <title>Multicomponent nature underlies the extraordinary mechanical properties of spider dragline silk.</title>
        <authorList>
            <person name="Kono N."/>
            <person name="Nakamura H."/>
            <person name="Mori M."/>
            <person name="Yoshida Y."/>
            <person name="Ohtoshi R."/>
            <person name="Malay A.D."/>
            <person name="Moran D.A.P."/>
            <person name="Tomita M."/>
            <person name="Numata K."/>
            <person name="Arakawa K."/>
        </authorList>
    </citation>
    <scope>NUCLEOTIDE SEQUENCE</scope>
</reference>
<name>A0A8X6LHW6_TRICU</name>
<proteinExistence type="predicted"/>
<sequence length="115" mass="13411">MLTEIHRMGAALEFLSQYHMDGEHFLNRIVIGYETLVAHVNAETKQQSMAWGHIGAPTRLKKARQTLSARKLMVPSFRFSRKVADRIHKTWNHIKLRSLLSHVEEIEKRHPEQTS</sequence>
<evidence type="ECO:0000313" key="2">
    <source>
        <dbReference type="Proteomes" id="UP000887116"/>
    </source>
</evidence>